<organism evidence="1 2">
    <name type="scientific">Holothuria leucospilota</name>
    <name type="common">Black long sea cucumber</name>
    <name type="synonym">Mertensiothuria leucospilota</name>
    <dbReference type="NCBI Taxonomy" id="206669"/>
    <lineage>
        <taxon>Eukaryota</taxon>
        <taxon>Metazoa</taxon>
        <taxon>Echinodermata</taxon>
        <taxon>Eleutherozoa</taxon>
        <taxon>Echinozoa</taxon>
        <taxon>Holothuroidea</taxon>
        <taxon>Aspidochirotacea</taxon>
        <taxon>Aspidochirotida</taxon>
        <taxon>Holothuriidae</taxon>
        <taxon>Holothuria</taxon>
    </lineage>
</organism>
<dbReference type="AlphaFoldDB" id="A0A9Q1C9V8"/>
<keyword evidence="2" id="KW-1185">Reference proteome</keyword>
<protein>
    <submittedName>
        <fullName evidence="1">Uncharacterized protein</fullName>
    </submittedName>
</protein>
<proteinExistence type="predicted"/>
<name>A0A9Q1C9V8_HOLLE</name>
<sequence length="99" mass="10690">MSSSCPLESKKTGKPSGRLSPLGTACFIVSTRTLRRNCKNSPTGACPRPHLEPHLEGPPALRVKMTLTTNTFSGFFFFFVSKSVLGFEKGLGFSPQGII</sequence>
<accession>A0A9Q1C9V8</accession>
<gene>
    <name evidence="1" type="ORF">HOLleu_15189</name>
</gene>
<dbReference type="EMBL" id="JAIZAY010000006">
    <property type="protein sequence ID" value="KAJ8040790.1"/>
    <property type="molecule type" value="Genomic_DNA"/>
</dbReference>
<comment type="caution">
    <text evidence="1">The sequence shown here is derived from an EMBL/GenBank/DDBJ whole genome shotgun (WGS) entry which is preliminary data.</text>
</comment>
<evidence type="ECO:0000313" key="1">
    <source>
        <dbReference type="EMBL" id="KAJ8040790.1"/>
    </source>
</evidence>
<evidence type="ECO:0000313" key="2">
    <source>
        <dbReference type="Proteomes" id="UP001152320"/>
    </source>
</evidence>
<dbReference type="Proteomes" id="UP001152320">
    <property type="component" value="Chromosome 6"/>
</dbReference>
<reference evidence="1" key="1">
    <citation type="submission" date="2021-10" db="EMBL/GenBank/DDBJ databases">
        <title>Tropical sea cucumber genome reveals ecological adaptation and Cuvierian tubules defense mechanism.</title>
        <authorList>
            <person name="Chen T."/>
        </authorList>
    </citation>
    <scope>NUCLEOTIDE SEQUENCE</scope>
    <source>
        <strain evidence="1">Nanhai2018</strain>
        <tissue evidence="1">Muscle</tissue>
    </source>
</reference>